<gene>
    <name evidence="3" type="ORF">SteCoe_30083</name>
</gene>
<dbReference type="AlphaFoldDB" id="A0A1R2B4D2"/>
<dbReference type="InterPro" id="IPR006652">
    <property type="entry name" value="Kelch_1"/>
</dbReference>
<dbReference type="SUPFAM" id="SSF117281">
    <property type="entry name" value="Kelch motif"/>
    <property type="match status" value="1"/>
</dbReference>
<accession>A0A1R2B4D2</accession>
<dbReference type="Proteomes" id="UP000187209">
    <property type="component" value="Unassembled WGS sequence"/>
</dbReference>
<reference evidence="3 4" key="1">
    <citation type="submission" date="2016-11" db="EMBL/GenBank/DDBJ databases">
        <title>The macronuclear genome of Stentor coeruleus: a giant cell with tiny introns.</title>
        <authorList>
            <person name="Slabodnick M."/>
            <person name="Ruby J.G."/>
            <person name="Reiff S.B."/>
            <person name="Swart E.C."/>
            <person name="Gosai S."/>
            <person name="Prabakaran S."/>
            <person name="Witkowska E."/>
            <person name="Larue G.E."/>
            <person name="Fisher S."/>
            <person name="Freeman R.M."/>
            <person name="Gunawardena J."/>
            <person name="Chu W."/>
            <person name="Stover N.A."/>
            <person name="Gregory B.D."/>
            <person name="Nowacki M."/>
            <person name="Derisi J."/>
            <person name="Roy S.W."/>
            <person name="Marshall W.F."/>
            <person name="Sood P."/>
        </authorList>
    </citation>
    <scope>NUCLEOTIDE SEQUENCE [LARGE SCALE GENOMIC DNA]</scope>
    <source>
        <strain evidence="3">WM001</strain>
    </source>
</reference>
<dbReference type="PANTHER" id="PTHR46093:SF18">
    <property type="entry name" value="FIBRONECTIN TYPE-III DOMAIN-CONTAINING PROTEIN"/>
    <property type="match status" value="1"/>
</dbReference>
<evidence type="ECO:0000256" key="2">
    <source>
        <dbReference type="ARBA" id="ARBA00022737"/>
    </source>
</evidence>
<evidence type="ECO:0000313" key="3">
    <source>
        <dbReference type="EMBL" id="OMJ71644.1"/>
    </source>
</evidence>
<dbReference type="PANTHER" id="PTHR46093">
    <property type="entry name" value="ACYL-COA-BINDING DOMAIN-CONTAINING PROTEIN 5"/>
    <property type="match status" value="1"/>
</dbReference>
<protein>
    <submittedName>
        <fullName evidence="3">Uncharacterized protein</fullName>
    </submittedName>
</protein>
<dbReference type="Gene3D" id="2.120.10.80">
    <property type="entry name" value="Kelch-type beta propeller"/>
    <property type="match status" value="2"/>
</dbReference>
<sequence>MSRSDFVQSDLISTLTPNEKSKFIEVLSEFDSQNYSLKNIHNSLIAGETKSLNIEKDSQDYWDGKWVISHSVVLGRQLSRWGCAAASIGNKLYLFGGRGSDNRPKNSFHILNLSTSHLSAFKTTNPPKGREGHSMISYKNLLIIYGGCEGDINENDPFEDIYLVDIENKTWKKPNTTGKKPEAREGHAAGVIKNYMIIYGGSGTKSLLSNIFAFNLTTFEWKELDQQGFHMGPRESMSSVVVNDFMYIFGGNISEHSSENDEYTDDFFSITLKNNTALCKKITCDGVKPPKRLSHSLSNLNNKYLVLFGGESFGKAMNDLWVYFIDKNIWREIRPQNSIPARMAHVCYCYQDSIIVYGGMAKDQSVFSDLGILKFGKCEINMNNGTGVNTKRKFTKILSVTARTVPVITKQEPETAINSCENCGHSSTCCRFLSRFNDMAYPVLNFFPRIHVSTQSVEQMADKFQDPFAAMLRIGQVINSEFLDFNIKGFANMKGNQIVKILASEVQKDQNFNKIVDADNENHVKTMTSMNKPVSLSQVPILEISTKAQFSPDNIARLCSGVSGLSFLPAFFKLSDTAVIVSRTTLYLTIGLMHKTDVYIPLFLAVFDNNGDPLYPNKNLVYSNMVNVYSRSHLTSADIFRHPQGTSIFLYTKQLDFVIGDILYQGNSFCHLISKVKGVKYSVAGNLILKDKQNKEEITNKTLLYKTSNNAFSVLVYYKKKLVYWEFKKGDKGKRAREECVVVKLVEDDCLCKVTGLLAWNDKTWNIFADLYSPMKKRITE</sequence>
<dbReference type="EMBL" id="MPUH01000970">
    <property type="protein sequence ID" value="OMJ71644.1"/>
    <property type="molecule type" value="Genomic_DNA"/>
</dbReference>
<keyword evidence="4" id="KW-1185">Reference proteome</keyword>
<dbReference type="Pfam" id="PF01344">
    <property type="entry name" value="Kelch_1"/>
    <property type="match status" value="1"/>
</dbReference>
<dbReference type="OrthoDB" id="291603at2759"/>
<evidence type="ECO:0000256" key="1">
    <source>
        <dbReference type="ARBA" id="ARBA00022441"/>
    </source>
</evidence>
<dbReference type="InterPro" id="IPR015915">
    <property type="entry name" value="Kelch-typ_b-propeller"/>
</dbReference>
<keyword evidence="1" id="KW-0880">Kelch repeat</keyword>
<evidence type="ECO:0000313" key="4">
    <source>
        <dbReference type="Proteomes" id="UP000187209"/>
    </source>
</evidence>
<name>A0A1R2B4D2_9CILI</name>
<keyword evidence="2" id="KW-0677">Repeat</keyword>
<dbReference type="Pfam" id="PF24681">
    <property type="entry name" value="Kelch_KLHDC2_KLHL20_DRC7"/>
    <property type="match status" value="1"/>
</dbReference>
<organism evidence="3 4">
    <name type="scientific">Stentor coeruleus</name>
    <dbReference type="NCBI Taxonomy" id="5963"/>
    <lineage>
        <taxon>Eukaryota</taxon>
        <taxon>Sar</taxon>
        <taxon>Alveolata</taxon>
        <taxon>Ciliophora</taxon>
        <taxon>Postciliodesmatophora</taxon>
        <taxon>Heterotrichea</taxon>
        <taxon>Heterotrichida</taxon>
        <taxon>Stentoridae</taxon>
        <taxon>Stentor</taxon>
    </lineage>
</organism>
<comment type="caution">
    <text evidence="3">The sequence shown here is derived from an EMBL/GenBank/DDBJ whole genome shotgun (WGS) entry which is preliminary data.</text>
</comment>
<proteinExistence type="predicted"/>